<evidence type="ECO:0000313" key="2">
    <source>
        <dbReference type="EMBL" id="KAK7289617.1"/>
    </source>
</evidence>
<evidence type="ECO:0000313" key="3">
    <source>
        <dbReference type="Proteomes" id="UP001372338"/>
    </source>
</evidence>
<feature type="compositionally biased region" description="Polar residues" evidence="1">
    <location>
        <begin position="11"/>
        <end position="24"/>
    </location>
</feature>
<evidence type="ECO:0000256" key="1">
    <source>
        <dbReference type="SAM" id="MobiDB-lite"/>
    </source>
</evidence>
<comment type="caution">
    <text evidence="2">The sequence shown here is derived from an EMBL/GenBank/DDBJ whole genome shotgun (WGS) entry which is preliminary data.</text>
</comment>
<feature type="compositionally biased region" description="Basic and acidic residues" evidence="1">
    <location>
        <begin position="26"/>
        <end position="37"/>
    </location>
</feature>
<accession>A0AAN9IZW6</accession>
<sequence length="92" mass="10213">MRMSLLPEQAESGTSLYLASNGRTNFPEKKRSRSTGEEERLTLIGIPQYLSQQPLLSNIVISIILLDGRSVASSLPRFRSPHRGVIKTSSNK</sequence>
<gene>
    <name evidence="2" type="ORF">RIF29_03392</name>
</gene>
<name>A0AAN9IZW6_CROPI</name>
<proteinExistence type="predicted"/>
<feature type="region of interest" description="Disordered" evidence="1">
    <location>
        <begin position="1"/>
        <end position="37"/>
    </location>
</feature>
<dbReference type="AlphaFoldDB" id="A0AAN9IZW6"/>
<protein>
    <submittedName>
        <fullName evidence="2">Uncharacterized protein</fullName>
    </submittedName>
</protein>
<keyword evidence="3" id="KW-1185">Reference proteome</keyword>
<reference evidence="2 3" key="1">
    <citation type="submission" date="2024-01" db="EMBL/GenBank/DDBJ databases">
        <title>The genomes of 5 underutilized Papilionoideae crops provide insights into root nodulation and disease resistanc.</title>
        <authorList>
            <person name="Yuan L."/>
        </authorList>
    </citation>
    <scope>NUCLEOTIDE SEQUENCE [LARGE SCALE GENOMIC DNA]</scope>
    <source>
        <strain evidence="2">ZHUSHIDOU_FW_LH</strain>
        <tissue evidence="2">Leaf</tissue>
    </source>
</reference>
<dbReference type="EMBL" id="JAYWIO010000001">
    <property type="protein sequence ID" value="KAK7289617.1"/>
    <property type="molecule type" value="Genomic_DNA"/>
</dbReference>
<organism evidence="2 3">
    <name type="scientific">Crotalaria pallida</name>
    <name type="common">Smooth rattlebox</name>
    <name type="synonym">Crotalaria striata</name>
    <dbReference type="NCBI Taxonomy" id="3830"/>
    <lineage>
        <taxon>Eukaryota</taxon>
        <taxon>Viridiplantae</taxon>
        <taxon>Streptophyta</taxon>
        <taxon>Embryophyta</taxon>
        <taxon>Tracheophyta</taxon>
        <taxon>Spermatophyta</taxon>
        <taxon>Magnoliopsida</taxon>
        <taxon>eudicotyledons</taxon>
        <taxon>Gunneridae</taxon>
        <taxon>Pentapetalae</taxon>
        <taxon>rosids</taxon>
        <taxon>fabids</taxon>
        <taxon>Fabales</taxon>
        <taxon>Fabaceae</taxon>
        <taxon>Papilionoideae</taxon>
        <taxon>50 kb inversion clade</taxon>
        <taxon>genistoids sensu lato</taxon>
        <taxon>core genistoids</taxon>
        <taxon>Crotalarieae</taxon>
        <taxon>Crotalaria</taxon>
    </lineage>
</organism>
<dbReference type="Proteomes" id="UP001372338">
    <property type="component" value="Unassembled WGS sequence"/>
</dbReference>